<keyword evidence="3" id="KW-1185">Reference proteome</keyword>
<dbReference type="SMART" id="SM00671">
    <property type="entry name" value="SEL1"/>
    <property type="match status" value="5"/>
</dbReference>
<dbReference type="OrthoDB" id="2384430at2759"/>
<proteinExistence type="predicted"/>
<dbReference type="OMA" id="RHKAQAN"/>
<evidence type="ECO:0008006" key="4">
    <source>
        <dbReference type="Google" id="ProtNLM"/>
    </source>
</evidence>
<reference evidence="2" key="1">
    <citation type="submission" date="2022-11" db="UniProtKB">
        <authorList>
            <consortium name="EnsemblMetazoa"/>
        </authorList>
    </citation>
    <scope>IDENTIFICATION</scope>
</reference>
<evidence type="ECO:0000313" key="2">
    <source>
        <dbReference type="EnsemblMetazoa" id="XP_038055222.1"/>
    </source>
</evidence>
<dbReference type="PANTHER" id="PTHR45011:SF1">
    <property type="entry name" value="DAP3-BINDING CELL DEATH ENHANCER 1"/>
    <property type="match status" value="1"/>
</dbReference>
<dbReference type="Gene3D" id="1.25.40.10">
    <property type="entry name" value="Tetratricopeptide repeat domain"/>
    <property type="match status" value="1"/>
</dbReference>
<feature type="region of interest" description="Disordered" evidence="1">
    <location>
        <begin position="163"/>
        <end position="190"/>
    </location>
</feature>
<dbReference type="InterPro" id="IPR006597">
    <property type="entry name" value="Sel1-like"/>
</dbReference>
<evidence type="ECO:0000256" key="1">
    <source>
        <dbReference type="SAM" id="MobiDB-lite"/>
    </source>
</evidence>
<dbReference type="SUPFAM" id="SSF81901">
    <property type="entry name" value="HCP-like"/>
    <property type="match status" value="2"/>
</dbReference>
<evidence type="ECO:0000313" key="3">
    <source>
        <dbReference type="Proteomes" id="UP000887568"/>
    </source>
</evidence>
<dbReference type="RefSeq" id="XP_038055222.1">
    <property type="nucleotide sequence ID" value="XM_038199294.1"/>
</dbReference>
<dbReference type="PANTHER" id="PTHR45011">
    <property type="entry name" value="DAP3-BINDING CELL DEATH ENHANCER 1"/>
    <property type="match status" value="1"/>
</dbReference>
<dbReference type="EnsemblMetazoa" id="XM_038199294.1">
    <property type="protein sequence ID" value="XP_038055222.1"/>
    <property type="gene ID" value="LOC119727426"/>
</dbReference>
<sequence>MMCRLLQSIPRGLRHKAQANATHPPWTGNGSQQSRRQEENVRNELVSAPLSSDASQASDKRSAQPLQHSRSLLGLTHWKWEDGWRSFTGNGQWDSFKKRGSSYTSHDALEWGTALVFSLHLCRVLTASTLPEDSSGGKKQILASVADRLPGLWRKHVSPLSLLSHDEGKKTKPKQDENHHKPDIPESTPATPLTAAVAQLQAVTNQSLGQAYNSLGVKKAQSGRLEEAVSHFAEGCKVGFSKATFNLAVCYEQGKGVAQDLEKAADLYKKATAQGHPLANFNLGVFHMTGKGGLPQDTSLALELIGSAAAAGVTQANRYLGIHFLENKDNRDEEKAATCLQKAVEKQDTDAQYYLGLCYEHGWGVATNGAKAVSLYHKAALKDHPEALYSLAKCHELGIGGLPVNRESALQFNEQASNLGHLRASESMEQLLCNPTSDTTKAPQIAIHTGATETSTRDHDSSKILQAHGSVENNNKSLHVSISAPSLGHNEGKAVQAPRKDSMGQQFSYRNSKVSLSHLNLLLPYYFSLPSIPSLAGAVTNAGQSSKVSFQVGDDENAEEEDKADSAAYGFVDNRFHAATPWLTVT</sequence>
<dbReference type="Proteomes" id="UP000887568">
    <property type="component" value="Unplaced"/>
</dbReference>
<feature type="region of interest" description="Disordered" evidence="1">
    <location>
        <begin position="13"/>
        <end position="42"/>
    </location>
</feature>
<protein>
    <recommendedName>
        <fullName evidence="4">Death ligand signal enhancer</fullName>
    </recommendedName>
</protein>
<name>A0A913ZUH3_PATMI</name>
<organism evidence="2 3">
    <name type="scientific">Patiria miniata</name>
    <name type="common">Bat star</name>
    <name type="synonym">Asterina miniata</name>
    <dbReference type="NCBI Taxonomy" id="46514"/>
    <lineage>
        <taxon>Eukaryota</taxon>
        <taxon>Metazoa</taxon>
        <taxon>Echinodermata</taxon>
        <taxon>Eleutherozoa</taxon>
        <taxon>Asterozoa</taxon>
        <taxon>Asteroidea</taxon>
        <taxon>Valvatacea</taxon>
        <taxon>Valvatida</taxon>
        <taxon>Asterinidae</taxon>
        <taxon>Patiria</taxon>
    </lineage>
</organism>
<dbReference type="AlphaFoldDB" id="A0A913ZUH3"/>
<dbReference type="Pfam" id="PF08238">
    <property type="entry name" value="Sel1"/>
    <property type="match status" value="5"/>
</dbReference>
<accession>A0A913ZUH3</accession>
<dbReference type="InterPro" id="IPR052748">
    <property type="entry name" value="ISR_Activator"/>
</dbReference>
<feature type="compositionally biased region" description="Basic and acidic residues" evidence="1">
    <location>
        <begin position="164"/>
        <end position="184"/>
    </location>
</feature>
<dbReference type="InterPro" id="IPR011990">
    <property type="entry name" value="TPR-like_helical_dom_sf"/>
</dbReference>
<dbReference type="GeneID" id="119727426"/>